<feature type="non-terminal residue" evidence="2">
    <location>
        <position position="424"/>
    </location>
</feature>
<sequence length="424" mass="48147">VGTNIVEYLQGVESRPYPSVLTLGQVTQNSLQAFAVMAGQDTLRQLLMERLLHKLESVVNQQPLNLDYLEFATRHELIVFNSFSDQTGDVSEIVSALQSLLYLVQQEMNESAFHIVEQEIEQSSCSGHSKIVIEREKLKDLLDTHLPIGCIAKCLGVSRRTVYRRMQEYGFSVRGSYSIMTDQELDGIISSLKSHMPNAGYRMVHGHLISMGLHVQWWRMKASMHRVDAAGIFSRLTEVGCVVRKCYSVRGPLSLVHIDTNHKLIRVERLWRDVWTAVTSKHYDVLHTLEENGLLDISDATLLFGVHYIFLPRLQADLDMFAKGCNNHPLRTEGGVTPEQLWHIGHIQDLDESERLEDLQEPGVDWEGVVLQEDPDSGVVVPEVECPLNKETLEVLTRSINPLEHSTSNGYDLYLQFLQHVSNH</sequence>
<dbReference type="Pfam" id="PF24764">
    <property type="entry name" value="rva_4"/>
    <property type="match status" value="1"/>
</dbReference>
<comment type="caution">
    <text evidence="2">The sequence shown here is derived from an EMBL/GenBank/DDBJ whole genome shotgun (WGS) entry which is preliminary data.</text>
</comment>
<evidence type="ECO:0000313" key="3">
    <source>
        <dbReference type="Proteomes" id="UP000646548"/>
    </source>
</evidence>
<accession>A0A834F1N5</accession>
<dbReference type="Proteomes" id="UP000646548">
    <property type="component" value="Unassembled WGS sequence"/>
</dbReference>
<evidence type="ECO:0000259" key="1">
    <source>
        <dbReference type="Pfam" id="PF24764"/>
    </source>
</evidence>
<dbReference type="PANTHER" id="PTHR46791:SF11">
    <property type="entry name" value="INTEGRASE CATALYTIC DOMAIN-CONTAINING PROTEIN"/>
    <property type="match status" value="1"/>
</dbReference>
<reference evidence="2" key="1">
    <citation type="journal article" name="BMC Genomics">
        <title>Long-read sequencing and de novo genome assembly of marine medaka (Oryzias melastigma).</title>
        <authorList>
            <person name="Liang P."/>
            <person name="Saqib H.S.A."/>
            <person name="Ni X."/>
            <person name="Shen Y."/>
        </authorList>
    </citation>
    <scope>NUCLEOTIDE SEQUENCE</scope>
    <source>
        <strain evidence="2">Bigg-433</strain>
    </source>
</reference>
<organism evidence="2 3">
    <name type="scientific">Oryzias melastigma</name>
    <name type="common">Marine medaka</name>
    <dbReference type="NCBI Taxonomy" id="30732"/>
    <lineage>
        <taxon>Eukaryota</taxon>
        <taxon>Metazoa</taxon>
        <taxon>Chordata</taxon>
        <taxon>Craniata</taxon>
        <taxon>Vertebrata</taxon>
        <taxon>Euteleostomi</taxon>
        <taxon>Actinopterygii</taxon>
        <taxon>Neopterygii</taxon>
        <taxon>Teleostei</taxon>
        <taxon>Neoteleostei</taxon>
        <taxon>Acanthomorphata</taxon>
        <taxon>Ovalentaria</taxon>
        <taxon>Atherinomorphae</taxon>
        <taxon>Beloniformes</taxon>
        <taxon>Adrianichthyidae</taxon>
        <taxon>Oryziinae</taxon>
        <taxon>Oryzias</taxon>
    </lineage>
</organism>
<evidence type="ECO:0000313" key="2">
    <source>
        <dbReference type="EMBL" id="KAF6721775.1"/>
    </source>
</evidence>
<feature type="domain" description="Integrase core" evidence="1">
    <location>
        <begin position="266"/>
        <end position="351"/>
    </location>
</feature>
<dbReference type="EMBL" id="WKFB01000480">
    <property type="protein sequence ID" value="KAF6721775.1"/>
    <property type="molecule type" value="Genomic_DNA"/>
</dbReference>
<proteinExistence type="predicted"/>
<dbReference type="InterPro" id="IPR009057">
    <property type="entry name" value="Homeodomain-like_sf"/>
</dbReference>
<protein>
    <recommendedName>
        <fullName evidence="1">Integrase core domain-containing protein</fullName>
    </recommendedName>
</protein>
<name>A0A834F1N5_ORYME</name>
<dbReference type="PANTHER" id="PTHR46791">
    <property type="entry name" value="EXPRESSED PROTEIN"/>
    <property type="match status" value="1"/>
</dbReference>
<dbReference type="SUPFAM" id="SSF46689">
    <property type="entry name" value="Homeodomain-like"/>
    <property type="match status" value="1"/>
</dbReference>
<dbReference type="InterPro" id="IPR058913">
    <property type="entry name" value="Integrase_dom_put"/>
</dbReference>
<gene>
    <name evidence="2" type="ORF">FQA47_019156</name>
</gene>
<dbReference type="AlphaFoldDB" id="A0A834F1N5"/>